<feature type="transmembrane region" description="Helical" evidence="6">
    <location>
        <begin position="337"/>
        <end position="355"/>
    </location>
</feature>
<evidence type="ECO:0000256" key="5">
    <source>
        <dbReference type="ARBA" id="ARBA00023136"/>
    </source>
</evidence>
<gene>
    <name evidence="7" type="ORF">B0A89_02925</name>
</gene>
<feature type="transmembrane region" description="Helical" evidence="6">
    <location>
        <begin position="169"/>
        <end position="189"/>
    </location>
</feature>
<keyword evidence="6" id="KW-0592">Phosphate transport</keyword>
<feature type="transmembrane region" description="Helical" evidence="6">
    <location>
        <begin position="34"/>
        <end position="54"/>
    </location>
</feature>
<evidence type="ECO:0000256" key="3">
    <source>
        <dbReference type="ARBA" id="ARBA00022692"/>
    </source>
</evidence>
<evidence type="ECO:0000256" key="1">
    <source>
        <dbReference type="ARBA" id="ARBA00004141"/>
    </source>
</evidence>
<dbReference type="GO" id="GO:0035435">
    <property type="term" value="P:phosphate ion transmembrane transport"/>
    <property type="evidence" value="ECO:0007669"/>
    <property type="project" value="TreeGrafter"/>
</dbReference>
<keyword evidence="2 6" id="KW-0813">Transport</keyword>
<feature type="transmembrane region" description="Helical" evidence="6">
    <location>
        <begin position="90"/>
        <end position="114"/>
    </location>
</feature>
<comment type="similarity">
    <text evidence="6">Belongs to the inorganic phosphate transporter (PiT) (TC 2.A.20) family.</text>
</comment>
<dbReference type="AlphaFoldDB" id="A0A1W6D0M5"/>
<evidence type="ECO:0000256" key="6">
    <source>
        <dbReference type="RuleBase" id="RU363058"/>
    </source>
</evidence>
<reference evidence="7 8" key="1">
    <citation type="submission" date="2017-03" db="EMBL/GenBank/DDBJ databases">
        <title>Genome sequence of Paracoccus contaminans isolated from a water microcosm.</title>
        <authorList>
            <person name="Aurass P."/>
            <person name="Karste S."/>
            <person name="Trost E."/>
            <person name="Glaeser S.P."/>
            <person name="Kaempfer P."/>
            <person name="Flieger A."/>
        </authorList>
    </citation>
    <scope>NUCLEOTIDE SEQUENCE [LARGE SCALE GENOMIC DNA]</scope>
    <source>
        <strain evidence="8">RKI 16-01929T\LMG 29738T\CCM 8701T\CIP 111112T</strain>
    </source>
</reference>
<organism evidence="7 8">
    <name type="scientific">Paracoccus contaminans</name>
    <dbReference type="NCBI Taxonomy" id="1945662"/>
    <lineage>
        <taxon>Bacteria</taxon>
        <taxon>Pseudomonadati</taxon>
        <taxon>Pseudomonadota</taxon>
        <taxon>Alphaproteobacteria</taxon>
        <taxon>Rhodobacterales</taxon>
        <taxon>Paracoccaceae</taxon>
        <taxon>Paracoccus</taxon>
    </lineage>
</organism>
<evidence type="ECO:0000256" key="4">
    <source>
        <dbReference type="ARBA" id="ARBA00022989"/>
    </source>
</evidence>
<name>A0A1W6D0M5_9RHOB</name>
<dbReference type="GO" id="GO:0005315">
    <property type="term" value="F:phosphate transmembrane transporter activity"/>
    <property type="evidence" value="ECO:0007669"/>
    <property type="project" value="InterPro"/>
</dbReference>
<evidence type="ECO:0000313" key="8">
    <source>
        <dbReference type="Proteomes" id="UP000193017"/>
    </source>
</evidence>
<evidence type="ECO:0000313" key="7">
    <source>
        <dbReference type="EMBL" id="ARJ70672.1"/>
    </source>
</evidence>
<feature type="transmembrane region" description="Helical" evidence="6">
    <location>
        <begin position="60"/>
        <end position="78"/>
    </location>
</feature>
<dbReference type="STRING" id="1945662.B0A89_02925"/>
<feature type="transmembrane region" description="Helical" evidence="6">
    <location>
        <begin position="298"/>
        <end position="317"/>
    </location>
</feature>
<keyword evidence="3 6" id="KW-0812">Transmembrane</keyword>
<feature type="transmembrane region" description="Helical" evidence="6">
    <location>
        <begin position="375"/>
        <end position="392"/>
    </location>
</feature>
<dbReference type="EMBL" id="CP020612">
    <property type="protein sequence ID" value="ARJ70672.1"/>
    <property type="molecule type" value="Genomic_DNA"/>
</dbReference>
<feature type="transmembrane region" description="Helical" evidence="6">
    <location>
        <begin position="444"/>
        <end position="470"/>
    </location>
</feature>
<dbReference type="PANTHER" id="PTHR11101:SF80">
    <property type="entry name" value="PHOSPHATE TRANSPORTER"/>
    <property type="match status" value="1"/>
</dbReference>
<dbReference type="Pfam" id="PF01384">
    <property type="entry name" value="PHO4"/>
    <property type="match status" value="1"/>
</dbReference>
<dbReference type="KEGG" id="pcon:B0A89_02925"/>
<feature type="transmembrane region" description="Helical" evidence="6">
    <location>
        <begin position="195"/>
        <end position="216"/>
    </location>
</feature>
<keyword evidence="8" id="KW-1185">Reference proteome</keyword>
<accession>A0A1W6D0M5</accession>
<dbReference type="OrthoDB" id="9779554at2"/>
<dbReference type="InterPro" id="IPR001204">
    <property type="entry name" value="Phos_transporter"/>
</dbReference>
<dbReference type="PANTHER" id="PTHR11101">
    <property type="entry name" value="PHOSPHATE TRANSPORTER"/>
    <property type="match status" value="1"/>
</dbReference>
<dbReference type="Proteomes" id="UP000193017">
    <property type="component" value="Chromosome"/>
</dbReference>
<keyword evidence="4 6" id="KW-1133">Transmembrane helix</keyword>
<feature type="transmembrane region" description="Helical" evidence="6">
    <location>
        <begin position="258"/>
        <end position="277"/>
    </location>
</feature>
<protein>
    <recommendedName>
        <fullName evidence="6">Phosphate transporter</fullName>
    </recommendedName>
</protein>
<comment type="subcellular location">
    <subcellularLocation>
        <location evidence="1 6">Membrane</location>
        <topology evidence="1 6">Multi-pass membrane protein</topology>
    </subcellularLocation>
</comment>
<sequence length="474" mass="47257">MGKESGPGRFRILDKDLERVANSESAGAQSRRPVLRLGLALIFAALASILAGGASAGVNAGWALIPGVMIGAFLALSIGANDSANALGPAVGAGAISARAGLALVALAEIAGALTGGERVGETLSSGLLGPAQLARDGAATVMLAAMIAAAGWIALATWAGAPVSTTHAVVGGIAGAGIAVFGAAGASWRGLGIIASGWMVSPVIAGLIAAVLLALLRSRIQRAPDPILAGTRWFPVIVGVLAAVLAGYALALSGLPGAGPAAGITAAAGAGAWWLARRRIAAERAAGLRPRQAMKRLFGPPLVAAAMLIAYGHGANDVANVAAPLSVIAGDGDPGAPLWLATGALGFALGATLFGRRLVRMVGSRITRLNPARALCVTLATALVLLGATWAGLPVSTTHVAVGAVFGVGFYREWEERRLHPGAPDAPLPPEELHRRRLVRRSAVLRTLAAWAVTVPITGALSAVLALALGAAG</sequence>
<evidence type="ECO:0000256" key="2">
    <source>
        <dbReference type="ARBA" id="ARBA00022448"/>
    </source>
</evidence>
<feature type="transmembrane region" description="Helical" evidence="6">
    <location>
        <begin position="134"/>
        <end position="157"/>
    </location>
</feature>
<feature type="transmembrane region" description="Helical" evidence="6">
    <location>
        <begin position="228"/>
        <end position="252"/>
    </location>
</feature>
<dbReference type="RefSeq" id="WP_085378711.1">
    <property type="nucleotide sequence ID" value="NZ_CP020612.1"/>
</dbReference>
<dbReference type="GO" id="GO:0016020">
    <property type="term" value="C:membrane"/>
    <property type="evidence" value="ECO:0007669"/>
    <property type="project" value="UniProtKB-SubCell"/>
</dbReference>
<proteinExistence type="inferred from homology"/>
<keyword evidence="5 6" id="KW-0472">Membrane</keyword>